<protein>
    <submittedName>
        <fullName evidence="6">cAMP-binding protein</fullName>
    </submittedName>
</protein>
<dbReference type="EMBL" id="CBXV010000005">
    <property type="protein sequence ID" value="CDM65593.1"/>
    <property type="molecule type" value="Genomic_DNA"/>
</dbReference>
<keyword evidence="7" id="KW-1185">Reference proteome</keyword>
<dbReference type="Pfam" id="PF00027">
    <property type="entry name" value="cNMP_binding"/>
    <property type="match status" value="1"/>
</dbReference>
<sequence length="237" mass="27290">MSQHTLFSEILKEIEGITVARRYRAETKLFAQGEAAQNVYVIENGLVKLTHLDGVGRQRIIALRFPGWIVGAALAIANRSSPVTAITLTECLLRPISVDLFRDALAKRTSLSTYLHQIHSLEVLDQLSRTIEVMALPARLRLRRWLWIFAQTLEPARTGSETRIKLPLKQYELAELIGVTPEHLSRLWKELYEEGLLSRRKEWLFIHNVRRLYIPNQPNRDWKGFDSDSILPSLDLD</sequence>
<dbReference type="InterPro" id="IPR012318">
    <property type="entry name" value="HTH_CRP"/>
</dbReference>
<keyword evidence="2" id="KW-0238">DNA-binding</keyword>
<dbReference type="SUPFAM" id="SSF46785">
    <property type="entry name" value="Winged helix' DNA-binding domain"/>
    <property type="match status" value="1"/>
</dbReference>
<dbReference type="InterPro" id="IPR036390">
    <property type="entry name" value="WH_DNA-bd_sf"/>
</dbReference>
<evidence type="ECO:0000259" key="4">
    <source>
        <dbReference type="PROSITE" id="PS50042"/>
    </source>
</evidence>
<dbReference type="STRING" id="454194.PYK22_01598"/>
<evidence type="ECO:0000256" key="3">
    <source>
        <dbReference type="ARBA" id="ARBA00023163"/>
    </source>
</evidence>
<dbReference type="SMART" id="SM00419">
    <property type="entry name" value="HTH_CRP"/>
    <property type="match status" value="1"/>
</dbReference>
<feature type="domain" description="HTH crp-type" evidence="5">
    <location>
        <begin position="136"/>
        <end position="210"/>
    </location>
</feature>
<reference evidence="6 7" key="1">
    <citation type="submission" date="2013-12" db="EMBL/GenBank/DDBJ databases">
        <authorList>
            <person name="Stott M."/>
        </authorList>
    </citation>
    <scope>NUCLEOTIDE SEQUENCE [LARGE SCALE GENOMIC DNA]</scope>
    <source>
        <strain evidence="6 7">K22</strain>
    </source>
</reference>
<gene>
    <name evidence="6" type="ORF">PYK22_01598</name>
</gene>
<keyword evidence="3" id="KW-0804">Transcription</keyword>
<dbReference type="GO" id="GO:0003700">
    <property type="term" value="F:DNA-binding transcription factor activity"/>
    <property type="evidence" value="ECO:0007669"/>
    <property type="project" value="TreeGrafter"/>
</dbReference>
<dbReference type="PROSITE" id="PS50042">
    <property type="entry name" value="CNMP_BINDING_3"/>
    <property type="match status" value="1"/>
</dbReference>
<dbReference type="InterPro" id="IPR014710">
    <property type="entry name" value="RmlC-like_jellyroll"/>
</dbReference>
<dbReference type="SMART" id="SM00100">
    <property type="entry name" value="cNMP"/>
    <property type="match status" value="1"/>
</dbReference>
<dbReference type="PROSITE" id="PS51063">
    <property type="entry name" value="HTH_CRP_2"/>
    <property type="match status" value="1"/>
</dbReference>
<reference evidence="6 7" key="2">
    <citation type="submission" date="2015-01" db="EMBL/GenBank/DDBJ databases">
        <title>Complete genome sequence of Pyrinomonas methylaliphatogenes type strain K22T.</title>
        <authorList>
            <person name="Lee K.C.Y."/>
            <person name="Power J.F."/>
            <person name="Dunfield P.F."/>
            <person name="Morgan X.C."/>
            <person name="Huttenhower C."/>
            <person name="Stott M.B."/>
        </authorList>
    </citation>
    <scope>NUCLEOTIDE SEQUENCE [LARGE SCALE GENOMIC DNA]</scope>
    <source>
        <strain evidence="6 7">K22</strain>
    </source>
</reference>
<dbReference type="PANTHER" id="PTHR24567:SF26">
    <property type="entry name" value="REGULATORY PROTEIN YEIL"/>
    <property type="match status" value="1"/>
</dbReference>
<dbReference type="AlphaFoldDB" id="A0A0B6WWF4"/>
<dbReference type="RefSeq" id="WP_041975958.1">
    <property type="nucleotide sequence ID" value="NZ_CBXV010000005.1"/>
</dbReference>
<name>A0A0B6WWF4_9BACT</name>
<evidence type="ECO:0000313" key="7">
    <source>
        <dbReference type="Proteomes" id="UP000031518"/>
    </source>
</evidence>
<organism evidence="6 7">
    <name type="scientific">Pyrinomonas methylaliphatogenes</name>
    <dbReference type="NCBI Taxonomy" id="454194"/>
    <lineage>
        <taxon>Bacteria</taxon>
        <taxon>Pseudomonadati</taxon>
        <taxon>Acidobacteriota</taxon>
        <taxon>Blastocatellia</taxon>
        <taxon>Blastocatellales</taxon>
        <taxon>Pyrinomonadaceae</taxon>
        <taxon>Pyrinomonas</taxon>
    </lineage>
</organism>
<feature type="domain" description="Cyclic nucleotide-binding" evidence="4">
    <location>
        <begin position="21"/>
        <end position="105"/>
    </location>
</feature>
<accession>A0A0B6WWF4</accession>
<dbReference type="PANTHER" id="PTHR24567">
    <property type="entry name" value="CRP FAMILY TRANSCRIPTIONAL REGULATORY PROTEIN"/>
    <property type="match status" value="1"/>
</dbReference>
<evidence type="ECO:0000256" key="1">
    <source>
        <dbReference type="ARBA" id="ARBA00023015"/>
    </source>
</evidence>
<dbReference type="InterPro" id="IPR050397">
    <property type="entry name" value="Env_Response_Regulators"/>
</dbReference>
<dbReference type="CDD" id="cd00038">
    <property type="entry name" value="CAP_ED"/>
    <property type="match status" value="1"/>
</dbReference>
<dbReference type="GO" id="GO:0005829">
    <property type="term" value="C:cytosol"/>
    <property type="evidence" value="ECO:0007669"/>
    <property type="project" value="TreeGrafter"/>
</dbReference>
<keyword evidence="1" id="KW-0805">Transcription regulation</keyword>
<dbReference type="InterPro" id="IPR000595">
    <property type="entry name" value="cNMP-bd_dom"/>
</dbReference>
<dbReference type="GO" id="GO:0003677">
    <property type="term" value="F:DNA binding"/>
    <property type="evidence" value="ECO:0007669"/>
    <property type="project" value="UniProtKB-KW"/>
</dbReference>
<dbReference type="Gene3D" id="2.60.120.10">
    <property type="entry name" value="Jelly Rolls"/>
    <property type="match status" value="1"/>
</dbReference>
<proteinExistence type="predicted"/>
<dbReference type="Pfam" id="PF13545">
    <property type="entry name" value="HTH_Crp_2"/>
    <property type="match status" value="1"/>
</dbReference>
<evidence type="ECO:0000313" key="6">
    <source>
        <dbReference type="EMBL" id="CDM65593.1"/>
    </source>
</evidence>
<dbReference type="OrthoDB" id="129799at2"/>
<dbReference type="SUPFAM" id="SSF51206">
    <property type="entry name" value="cAMP-binding domain-like"/>
    <property type="match status" value="1"/>
</dbReference>
<evidence type="ECO:0000259" key="5">
    <source>
        <dbReference type="PROSITE" id="PS51063"/>
    </source>
</evidence>
<evidence type="ECO:0000256" key="2">
    <source>
        <dbReference type="ARBA" id="ARBA00023125"/>
    </source>
</evidence>
<dbReference type="Proteomes" id="UP000031518">
    <property type="component" value="Unassembled WGS sequence"/>
</dbReference>
<dbReference type="InterPro" id="IPR018490">
    <property type="entry name" value="cNMP-bd_dom_sf"/>
</dbReference>